<keyword evidence="2" id="KW-1185">Reference proteome</keyword>
<comment type="caution">
    <text evidence="1">The sequence shown here is derived from an EMBL/GenBank/DDBJ whole genome shotgun (WGS) entry which is preliminary data.</text>
</comment>
<gene>
    <name evidence="1" type="ORF">EYC79_00100</name>
</gene>
<proteinExistence type="predicted"/>
<name>A0ABY1YDV6_9HYPH</name>
<accession>A0ABY1YDV6</accession>
<organism evidence="1 2">
    <name type="scientific">Agrobacterium cavarae</name>
    <dbReference type="NCBI Taxonomy" id="2528239"/>
    <lineage>
        <taxon>Bacteria</taxon>
        <taxon>Pseudomonadati</taxon>
        <taxon>Pseudomonadota</taxon>
        <taxon>Alphaproteobacteria</taxon>
        <taxon>Hyphomicrobiales</taxon>
        <taxon>Rhizobiaceae</taxon>
        <taxon>Rhizobium/Agrobacterium group</taxon>
        <taxon>Agrobacterium</taxon>
    </lineage>
</organism>
<protein>
    <submittedName>
        <fullName evidence="1">DUF1163 domain-containing protein</fullName>
    </submittedName>
</protein>
<evidence type="ECO:0000313" key="2">
    <source>
        <dbReference type="Proteomes" id="UP000294239"/>
    </source>
</evidence>
<evidence type="ECO:0000313" key="1">
    <source>
        <dbReference type="EMBL" id="TBN19878.1"/>
    </source>
</evidence>
<reference evidence="1 2" key="1">
    <citation type="submission" date="2019-02" db="EMBL/GenBank/DDBJ databases">
        <title>Current taxonomic status of genus Agrobacterium and description of Agrobacterium cavarae sp. nov. isolated from maize roots.</title>
        <authorList>
            <person name="Flores-Felix J.D."/>
            <person name="Menendez E."/>
            <person name="Ramirez-Bahena M.H."/>
            <person name="Garcia-Fraile P."/>
            <person name="Velazquez E."/>
        </authorList>
    </citation>
    <scope>NUCLEOTIDE SEQUENCE [LARGE SCALE GENOMIC DNA]</scope>
    <source>
        <strain evidence="1 2">RZME10</strain>
    </source>
</reference>
<sequence>MTSRTGTLKCIINNIQLKDVRVGSEFLSADCRTGLTCGSPSFVCACDFR</sequence>
<dbReference type="EMBL" id="SISF01000013">
    <property type="protein sequence ID" value="TBN19878.1"/>
    <property type="molecule type" value="Genomic_DNA"/>
</dbReference>
<dbReference type="Proteomes" id="UP000294239">
    <property type="component" value="Unassembled WGS sequence"/>
</dbReference>